<dbReference type="GO" id="GO:0042602">
    <property type="term" value="F:riboflavin reductase (NADPH) activity"/>
    <property type="evidence" value="ECO:0007669"/>
    <property type="project" value="TreeGrafter"/>
</dbReference>
<dbReference type="InterPro" id="IPR036291">
    <property type="entry name" value="NAD(P)-bd_dom_sf"/>
</dbReference>
<evidence type="ECO:0000313" key="3">
    <source>
        <dbReference type="Proteomes" id="UP000719917"/>
    </source>
</evidence>
<comment type="caution">
    <text evidence="2">The sequence shown here is derived from an EMBL/GenBank/DDBJ whole genome shotgun (WGS) entry which is preliminary data.</text>
</comment>
<feature type="domain" description="NAD(P)-binding" evidence="1">
    <location>
        <begin position="7"/>
        <end position="197"/>
    </location>
</feature>
<dbReference type="Gene3D" id="3.40.50.720">
    <property type="entry name" value="NAD(P)-binding Rossmann-like Domain"/>
    <property type="match status" value="1"/>
</dbReference>
<evidence type="ECO:0000259" key="1">
    <source>
        <dbReference type="Pfam" id="PF13460"/>
    </source>
</evidence>
<organism evidence="2 3">
    <name type="scientific">Weissella confusa</name>
    <name type="common">Lactobacillus confusus</name>
    <dbReference type="NCBI Taxonomy" id="1583"/>
    <lineage>
        <taxon>Bacteria</taxon>
        <taxon>Bacillati</taxon>
        <taxon>Bacillota</taxon>
        <taxon>Bacilli</taxon>
        <taxon>Lactobacillales</taxon>
        <taxon>Lactobacillaceae</taxon>
        <taxon>Weissella</taxon>
    </lineage>
</organism>
<dbReference type="Pfam" id="PF13460">
    <property type="entry name" value="NAD_binding_10"/>
    <property type="match status" value="1"/>
</dbReference>
<dbReference type="AlphaFoldDB" id="A0AAJ2YWF8"/>
<sequence>MKVLVFGATGKTGREITQQALLNGDEVVAYVRHPEKLTNQTGLTIVGGQLNETKRIKQAMQGVDAVLVALGAVNNSGVEIMGPAVSTIITVAQQVGVKRLIVLSALGVAETIANTAYPYKVTVQTFLAKKFLDHDKAMRLLQASELDWTTIHPGLLLNGDETANLVVKNAAMSGKVTGWAYTNRADVAATMLRVVADVTTVGQQLLVLSNAKSKA</sequence>
<dbReference type="SUPFAM" id="SSF51735">
    <property type="entry name" value="NAD(P)-binding Rossmann-fold domains"/>
    <property type="match status" value="1"/>
</dbReference>
<evidence type="ECO:0000313" key="2">
    <source>
        <dbReference type="EMBL" id="NBA11364.1"/>
    </source>
</evidence>
<accession>A0AAJ2YWF8</accession>
<protein>
    <submittedName>
        <fullName evidence="2">NAD(P)H-binding protein</fullName>
    </submittedName>
</protein>
<dbReference type="PANTHER" id="PTHR43355">
    <property type="entry name" value="FLAVIN REDUCTASE (NADPH)"/>
    <property type="match status" value="1"/>
</dbReference>
<dbReference type="EMBL" id="JAAAMQ010000005">
    <property type="protein sequence ID" value="NBA11364.1"/>
    <property type="molecule type" value="Genomic_DNA"/>
</dbReference>
<dbReference type="InterPro" id="IPR051606">
    <property type="entry name" value="Polyketide_Oxido-like"/>
</dbReference>
<reference evidence="2" key="1">
    <citation type="submission" date="2020-01" db="EMBL/GenBank/DDBJ databases">
        <title>First Reported Case and Whole Genome of Weissella confusa in an Equid.</title>
        <authorList>
            <person name="Little S.V."/>
            <person name="Lawhon S.D."/>
        </authorList>
    </citation>
    <scope>NUCLEOTIDE SEQUENCE</scope>
    <source>
        <strain evidence="2">718955</strain>
    </source>
</reference>
<dbReference type="RefSeq" id="WP_161690667.1">
    <property type="nucleotide sequence ID" value="NZ_JAAAMQ010000005.1"/>
</dbReference>
<name>A0AAJ2YWF8_WEICO</name>
<dbReference type="GO" id="GO:0004074">
    <property type="term" value="F:biliverdin reductase [NAD(P)H] activity"/>
    <property type="evidence" value="ECO:0007669"/>
    <property type="project" value="TreeGrafter"/>
</dbReference>
<dbReference type="Proteomes" id="UP000719917">
    <property type="component" value="Unassembled WGS sequence"/>
</dbReference>
<dbReference type="InterPro" id="IPR016040">
    <property type="entry name" value="NAD(P)-bd_dom"/>
</dbReference>
<dbReference type="PANTHER" id="PTHR43355:SF2">
    <property type="entry name" value="FLAVIN REDUCTASE (NADPH)"/>
    <property type="match status" value="1"/>
</dbReference>
<proteinExistence type="predicted"/>
<gene>
    <name evidence="2" type="ORF">GTU77_03935</name>
</gene>